<comment type="caution">
    <text evidence="2">The sequence shown here is derived from an EMBL/GenBank/DDBJ whole genome shotgun (WGS) entry which is preliminary data.</text>
</comment>
<accession>A0A2N3HY86</accession>
<feature type="transmembrane region" description="Helical" evidence="1">
    <location>
        <begin position="61"/>
        <end position="80"/>
    </location>
</feature>
<keyword evidence="1" id="KW-0812">Transmembrane</keyword>
<feature type="transmembrane region" description="Helical" evidence="1">
    <location>
        <begin position="33"/>
        <end position="54"/>
    </location>
</feature>
<evidence type="ECO:0000313" key="3">
    <source>
        <dbReference type="Proteomes" id="UP000233618"/>
    </source>
</evidence>
<keyword evidence="1" id="KW-0472">Membrane</keyword>
<protein>
    <submittedName>
        <fullName evidence="2">Uncharacterized protein</fullName>
    </submittedName>
</protein>
<keyword evidence="1" id="KW-1133">Transmembrane helix</keyword>
<name>A0A2N3HY86_9BACT</name>
<evidence type="ECO:0000256" key="1">
    <source>
        <dbReference type="SAM" id="Phobius"/>
    </source>
</evidence>
<keyword evidence="3" id="KW-1185">Reference proteome</keyword>
<evidence type="ECO:0000313" key="2">
    <source>
        <dbReference type="EMBL" id="PKQ63001.1"/>
    </source>
</evidence>
<gene>
    <name evidence="2" type="ORF">BZG01_16595</name>
</gene>
<reference evidence="2 3" key="1">
    <citation type="journal article" date="2017" name="Front. Microbiol.">
        <title>Labilibaculum manganireducens gen. nov., sp. nov. and Labilibaculum filiforme sp. nov., Novel Bacteroidetes Isolated from Subsurface Sediments of the Baltic Sea.</title>
        <authorList>
            <person name="Vandieken V."/>
            <person name="Marshall I.P."/>
            <person name="Niemann H."/>
            <person name="Engelen B."/>
            <person name="Cypionka H."/>
        </authorList>
    </citation>
    <scope>NUCLEOTIDE SEQUENCE [LARGE SCALE GENOMIC DNA]</scope>
    <source>
        <strain evidence="2 3">59.10-2M</strain>
    </source>
</reference>
<dbReference type="RefSeq" id="WP_101310975.1">
    <property type="nucleotide sequence ID" value="NZ_CAXXEE010000003.1"/>
</dbReference>
<proteinExistence type="predicted"/>
<feature type="transmembrane region" description="Helical" evidence="1">
    <location>
        <begin position="7"/>
        <end position="27"/>
    </location>
</feature>
<sequence length="128" mass="14273">MKEAYQINKVYSIILILVGLIGVSARYFDAGDWQLTALIPTFFGLILYFCTTGIQKENAAVGHVAALVTSLIIIMSLVMLSKGIFGDAGWGRKQWIFLIIIAGGIWSLRSQILYFKAQRKRKANQTKS</sequence>
<dbReference type="AlphaFoldDB" id="A0A2N3HY86"/>
<dbReference type="EMBL" id="MVDE01000031">
    <property type="protein sequence ID" value="PKQ63001.1"/>
    <property type="molecule type" value="Genomic_DNA"/>
</dbReference>
<feature type="transmembrane region" description="Helical" evidence="1">
    <location>
        <begin position="95"/>
        <end position="115"/>
    </location>
</feature>
<dbReference type="Proteomes" id="UP000233618">
    <property type="component" value="Unassembled WGS sequence"/>
</dbReference>
<organism evidence="2 3">
    <name type="scientific">Labilibaculum manganireducens</name>
    <dbReference type="NCBI Taxonomy" id="1940525"/>
    <lineage>
        <taxon>Bacteria</taxon>
        <taxon>Pseudomonadati</taxon>
        <taxon>Bacteroidota</taxon>
        <taxon>Bacteroidia</taxon>
        <taxon>Marinilabiliales</taxon>
        <taxon>Marinifilaceae</taxon>
        <taxon>Labilibaculum</taxon>
    </lineage>
</organism>